<dbReference type="GO" id="GO:0006811">
    <property type="term" value="P:monoatomic ion transport"/>
    <property type="evidence" value="ECO:0007669"/>
    <property type="project" value="UniProtKB-KW"/>
</dbReference>
<dbReference type="InterPro" id="IPR048279">
    <property type="entry name" value="MdtK-like"/>
</dbReference>
<evidence type="ECO:0000256" key="5">
    <source>
        <dbReference type="ARBA" id="ARBA00022448"/>
    </source>
</evidence>
<keyword evidence="10" id="KW-0406">Ion transport</keyword>
<dbReference type="AlphaFoldDB" id="C6LHC9"/>
<dbReference type="EMBL" id="ACCL02000014">
    <property type="protein sequence ID" value="EET59915.1"/>
    <property type="molecule type" value="Genomic_DNA"/>
</dbReference>
<keyword evidence="11" id="KW-0472">Membrane</keyword>
<evidence type="ECO:0000256" key="12">
    <source>
        <dbReference type="ARBA" id="ARBA00031636"/>
    </source>
</evidence>
<evidence type="ECO:0000256" key="7">
    <source>
        <dbReference type="ARBA" id="ARBA00022475"/>
    </source>
</evidence>
<reference evidence="13" key="1">
    <citation type="submission" date="2009-07" db="EMBL/GenBank/DDBJ databases">
        <authorList>
            <person name="Weinstock G."/>
            <person name="Sodergren E."/>
            <person name="Clifton S."/>
            <person name="Fulton L."/>
            <person name="Fulton B."/>
            <person name="Courtney L."/>
            <person name="Fronick C."/>
            <person name="Harrison M."/>
            <person name="Strong C."/>
            <person name="Farmer C."/>
            <person name="Delahaunty K."/>
            <person name="Markovic C."/>
            <person name="Hall O."/>
            <person name="Minx P."/>
            <person name="Tomlinson C."/>
            <person name="Mitreva M."/>
            <person name="Nelson J."/>
            <person name="Hou S."/>
            <person name="Wollam A."/>
            <person name="Pepin K.H."/>
            <person name="Johnson M."/>
            <person name="Bhonagiri V."/>
            <person name="Nash W.E."/>
            <person name="Warren W."/>
            <person name="Chinwalla A."/>
            <person name="Mardis E.R."/>
            <person name="Wilson R.K."/>
        </authorList>
    </citation>
    <scope>NUCLEOTIDE SEQUENCE [LARGE SCALE GENOMIC DNA]</scope>
    <source>
        <strain evidence="13">DSM 14469</strain>
    </source>
</reference>
<dbReference type="PANTHER" id="PTHR43298">
    <property type="entry name" value="MULTIDRUG RESISTANCE PROTEIN NORM-RELATED"/>
    <property type="match status" value="1"/>
</dbReference>
<keyword evidence="8" id="KW-0812">Transmembrane</keyword>
<proteinExistence type="inferred from homology"/>
<evidence type="ECO:0000256" key="4">
    <source>
        <dbReference type="ARBA" id="ARBA00020268"/>
    </source>
</evidence>
<sequence>MGKNGRGRNHMEQKETFYKTVWKIALPVTLQFLLQSSFSVVDQIMTGQLGSVSVAGIGLAGKFASIFSVLVSAIAAAAGIMLAQYIGQKDEQKADRSFLVNLGMAAILALFFTIVCTAAPRQVMEIYTKDTLTCDTAAGYLQIYAVSFLPMALTTLLSAFLRCAEAAALPLAAGIAAAAVNTLLNYVLIFGKCGFPAMGITGAAIATVTAQVAGCVLTLGMFLYHRRTQRRYWQADGSREKEVRMQADGSRVKEARSCTVPRTKRGARFSSAFHMEKEERLQYLGILLPILICEFFWSLGENVYAAIYGHIGTQACAAMTLTSPVQVLMIGAMNGFAQAAGIMVGKSLGRNDYERAYREAVKLMLCGLCGSVILSVILVLVRDSYVQIYRVEESVRHITKDILLAFAVISPVKVQNMILGGGILRSGGRTKYVMYIDFIGTWLFGVPLGLLSAFLFHLPIAWVYFILSLEECVRFAISVFLFRKKGWMRSL</sequence>
<keyword evidence="9" id="KW-1133">Transmembrane helix</keyword>
<protein>
    <recommendedName>
        <fullName evidence="4">Probable multidrug resistance protein NorM</fullName>
    </recommendedName>
    <alternativeName>
        <fullName evidence="12">Multidrug-efflux transporter</fullName>
    </alternativeName>
</protein>
<evidence type="ECO:0000256" key="10">
    <source>
        <dbReference type="ARBA" id="ARBA00023065"/>
    </source>
</evidence>
<dbReference type="STRING" id="168384.SAMN05660368_00733"/>
<dbReference type="eggNOG" id="COG0534">
    <property type="taxonomic scope" value="Bacteria"/>
</dbReference>
<keyword evidence="5" id="KW-0813">Transport</keyword>
<comment type="similarity">
    <text evidence="3">Belongs to the multi antimicrobial extrusion (MATE) (TC 2.A.66.1) family.</text>
</comment>
<name>C6LHC9_9FIRM</name>
<accession>C6LHC9</accession>
<evidence type="ECO:0000256" key="9">
    <source>
        <dbReference type="ARBA" id="ARBA00022989"/>
    </source>
</evidence>
<evidence type="ECO:0000313" key="13">
    <source>
        <dbReference type="EMBL" id="EET59915.1"/>
    </source>
</evidence>
<comment type="subcellular location">
    <subcellularLocation>
        <location evidence="2">Cell membrane</location>
        <topology evidence="2">Multi-pass membrane protein</topology>
    </subcellularLocation>
</comment>
<keyword evidence="7" id="KW-1003">Cell membrane</keyword>
<organism evidence="13 14">
    <name type="scientific">Marvinbryantia formatexigens DSM 14469</name>
    <dbReference type="NCBI Taxonomy" id="478749"/>
    <lineage>
        <taxon>Bacteria</taxon>
        <taxon>Bacillati</taxon>
        <taxon>Bacillota</taxon>
        <taxon>Clostridia</taxon>
        <taxon>Lachnospirales</taxon>
        <taxon>Lachnospiraceae</taxon>
        <taxon>Marvinbryantia</taxon>
    </lineage>
</organism>
<dbReference type="Pfam" id="PF01554">
    <property type="entry name" value="MatE"/>
    <property type="match status" value="2"/>
</dbReference>
<dbReference type="GO" id="GO:0042910">
    <property type="term" value="F:xenobiotic transmembrane transporter activity"/>
    <property type="evidence" value="ECO:0007669"/>
    <property type="project" value="InterPro"/>
</dbReference>
<comment type="caution">
    <text evidence="13">The sequence shown here is derived from an EMBL/GenBank/DDBJ whole genome shotgun (WGS) entry which is preliminary data.</text>
</comment>
<keyword evidence="14" id="KW-1185">Reference proteome</keyword>
<dbReference type="PIRSF" id="PIRSF006603">
    <property type="entry name" value="DinF"/>
    <property type="match status" value="1"/>
</dbReference>
<evidence type="ECO:0000256" key="11">
    <source>
        <dbReference type="ARBA" id="ARBA00023136"/>
    </source>
</evidence>
<dbReference type="InterPro" id="IPR050222">
    <property type="entry name" value="MATE_MdtK"/>
</dbReference>
<dbReference type="OrthoDB" id="9780160at2"/>
<dbReference type="Proteomes" id="UP000005561">
    <property type="component" value="Unassembled WGS sequence"/>
</dbReference>
<comment type="function">
    <text evidence="1">Multidrug efflux pump.</text>
</comment>
<evidence type="ECO:0000256" key="3">
    <source>
        <dbReference type="ARBA" id="ARBA00010199"/>
    </source>
</evidence>
<keyword evidence="6" id="KW-0050">Antiport</keyword>
<dbReference type="PANTHER" id="PTHR43298:SF2">
    <property type="entry name" value="FMN_FAD EXPORTER YEEO-RELATED"/>
    <property type="match status" value="1"/>
</dbReference>
<dbReference type="InterPro" id="IPR002528">
    <property type="entry name" value="MATE_fam"/>
</dbReference>
<evidence type="ECO:0000256" key="6">
    <source>
        <dbReference type="ARBA" id="ARBA00022449"/>
    </source>
</evidence>
<evidence type="ECO:0000256" key="1">
    <source>
        <dbReference type="ARBA" id="ARBA00003408"/>
    </source>
</evidence>
<evidence type="ECO:0000256" key="2">
    <source>
        <dbReference type="ARBA" id="ARBA00004651"/>
    </source>
</evidence>
<dbReference type="GO" id="GO:0005886">
    <property type="term" value="C:plasma membrane"/>
    <property type="evidence" value="ECO:0007669"/>
    <property type="project" value="UniProtKB-SubCell"/>
</dbReference>
<gene>
    <name evidence="13" type="ORF">BRYFOR_08039</name>
</gene>
<evidence type="ECO:0000256" key="8">
    <source>
        <dbReference type="ARBA" id="ARBA00022692"/>
    </source>
</evidence>
<evidence type="ECO:0000313" key="14">
    <source>
        <dbReference type="Proteomes" id="UP000005561"/>
    </source>
</evidence>
<dbReference type="GO" id="GO:0015297">
    <property type="term" value="F:antiporter activity"/>
    <property type="evidence" value="ECO:0007669"/>
    <property type="project" value="UniProtKB-KW"/>
</dbReference>